<reference evidence="1" key="1">
    <citation type="submission" date="2019-03" db="EMBL/GenBank/DDBJ databases">
        <title>WGS assembly of Setaria viridis.</title>
        <authorList>
            <person name="Huang P."/>
            <person name="Jenkins J."/>
            <person name="Grimwood J."/>
            <person name="Barry K."/>
            <person name="Healey A."/>
            <person name="Mamidi S."/>
            <person name="Sreedasyam A."/>
            <person name="Shu S."/>
            <person name="Feldman M."/>
            <person name="Wu J."/>
            <person name="Yu Y."/>
            <person name="Chen C."/>
            <person name="Johnson J."/>
            <person name="Rokhsar D."/>
            <person name="Baxter I."/>
            <person name="Schmutz J."/>
            <person name="Brutnell T."/>
            <person name="Kellogg E."/>
        </authorList>
    </citation>
    <scope>NUCLEOTIDE SEQUENCE [LARGE SCALE GENOMIC DNA]</scope>
</reference>
<name>A0A4U6T954_SETVI</name>
<protein>
    <submittedName>
        <fullName evidence="1">Uncharacterized protein</fullName>
    </submittedName>
</protein>
<sequence length="55" mass="6410">MFGILLSLVAKFTHGRRSLAAYCIITASAWNIWNERNRRIFGNKFLSPMQLLLRI</sequence>
<dbReference type="Proteomes" id="UP000298652">
    <property type="component" value="Chromosome 9"/>
</dbReference>
<evidence type="ECO:0000313" key="2">
    <source>
        <dbReference type="Proteomes" id="UP000298652"/>
    </source>
</evidence>
<gene>
    <name evidence="1" type="ORF">SEVIR_9G485175v2</name>
</gene>
<dbReference type="AlphaFoldDB" id="A0A4U6T954"/>
<dbReference type="EMBL" id="CM016560">
    <property type="protein sequence ID" value="TKV97304.1"/>
    <property type="molecule type" value="Genomic_DNA"/>
</dbReference>
<organism evidence="1 2">
    <name type="scientific">Setaria viridis</name>
    <name type="common">Green bristlegrass</name>
    <name type="synonym">Setaria italica subsp. viridis</name>
    <dbReference type="NCBI Taxonomy" id="4556"/>
    <lineage>
        <taxon>Eukaryota</taxon>
        <taxon>Viridiplantae</taxon>
        <taxon>Streptophyta</taxon>
        <taxon>Embryophyta</taxon>
        <taxon>Tracheophyta</taxon>
        <taxon>Spermatophyta</taxon>
        <taxon>Magnoliopsida</taxon>
        <taxon>Liliopsida</taxon>
        <taxon>Poales</taxon>
        <taxon>Poaceae</taxon>
        <taxon>PACMAD clade</taxon>
        <taxon>Panicoideae</taxon>
        <taxon>Panicodae</taxon>
        <taxon>Paniceae</taxon>
        <taxon>Cenchrinae</taxon>
        <taxon>Setaria</taxon>
    </lineage>
</organism>
<dbReference type="Gramene" id="TKV97304">
    <property type="protein sequence ID" value="TKV97304"/>
    <property type="gene ID" value="SEVIR_9G485175v2"/>
</dbReference>
<accession>A0A4U6T954</accession>
<proteinExistence type="predicted"/>
<keyword evidence="2" id="KW-1185">Reference proteome</keyword>
<evidence type="ECO:0000313" key="1">
    <source>
        <dbReference type="EMBL" id="TKV97304.1"/>
    </source>
</evidence>